<evidence type="ECO:0000313" key="3">
    <source>
        <dbReference type="Proteomes" id="UP000218113"/>
    </source>
</evidence>
<dbReference type="EMBL" id="NVSR01000024">
    <property type="protein sequence ID" value="PCI28853.1"/>
    <property type="molecule type" value="Genomic_DNA"/>
</dbReference>
<evidence type="ECO:0008006" key="4">
    <source>
        <dbReference type="Google" id="ProtNLM"/>
    </source>
</evidence>
<name>A0A2A4T5K2_9DELT</name>
<organism evidence="2 3">
    <name type="scientific">SAR324 cluster bacterium</name>
    <dbReference type="NCBI Taxonomy" id="2024889"/>
    <lineage>
        <taxon>Bacteria</taxon>
        <taxon>Deltaproteobacteria</taxon>
        <taxon>SAR324 cluster</taxon>
    </lineage>
</organism>
<sequence length="169" mass="19040">MFYRQAEVSKKDKNKPGEICGLLGVGSRFEGRIRFEGTLRIDGLIHGQIICKNKKHSVVIVTEMAVVEADIVADVVIVAGMVSGNIKAMERLELHVPGRIEGLVYTSDMSIEDGALFQGECIMIRHLSDEDKASLKMEGFYDIHQLDLITHDQQSLLEPMEKKWDKKLR</sequence>
<evidence type="ECO:0000313" key="2">
    <source>
        <dbReference type="EMBL" id="PCI28853.1"/>
    </source>
</evidence>
<dbReference type="InterPro" id="IPR007607">
    <property type="entry name" value="BacA/B"/>
</dbReference>
<protein>
    <recommendedName>
        <fullName evidence="4">Polymer-forming cytoskeletal protein</fullName>
    </recommendedName>
</protein>
<proteinExistence type="inferred from homology"/>
<dbReference type="PANTHER" id="PTHR35024:SF4">
    <property type="entry name" value="POLYMER-FORMING CYTOSKELETAL PROTEIN"/>
    <property type="match status" value="1"/>
</dbReference>
<evidence type="ECO:0000256" key="1">
    <source>
        <dbReference type="ARBA" id="ARBA00044755"/>
    </source>
</evidence>
<dbReference type="Proteomes" id="UP000218113">
    <property type="component" value="Unassembled WGS sequence"/>
</dbReference>
<dbReference type="AlphaFoldDB" id="A0A2A4T5K2"/>
<dbReference type="PANTHER" id="PTHR35024">
    <property type="entry name" value="HYPOTHETICAL CYTOSOLIC PROTEIN"/>
    <property type="match status" value="1"/>
</dbReference>
<gene>
    <name evidence="2" type="ORF">COB67_05425</name>
</gene>
<comment type="similarity">
    <text evidence="1">Belongs to the bactofilin family.</text>
</comment>
<reference evidence="3" key="1">
    <citation type="submission" date="2017-08" db="EMBL/GenBank/DDBJ databases">
        <title>A dynamic microbial community with high functional redundancy inhabits the cold, oxic subseafloor aquifer.</title>
        <authorList>
            <person name="Tully B.J."/>
            <person name="Wheat C.G."/>
            <person name="Glazer B.T."/>
            <person name="Huber J.A."/>
        </authorList>
    </citation>
    <scope>NUCLEOTIDE SEQUENCE [LARGE SCALE GENOMIC DNA]</scope>
</reference>
<comment type="caution">
    <text evidence="2">The sequence shown here is derived from an EMBL/GenBank/DDBJ whole genome shotgun (WGS) entry which is preliminary data.</text>
</comment>
<dbReference type="Pfam" id="PF04519">
    <property type="entry name" value="Bactofilin"/>
    <property type="match status" value="1"/>
</dbReference>
<accession>A0A2A4T5K2</accession>